<gene>
    <name evidence="1" type="ORF">K488DRAFT_42913</name>
</gene>
<dbReference type="Proteomes" id="UP000814128">
    <property type="component" value="Unassembled WGS sequence"/>
</dbReference>
<evidence type="ECO:0000313" key="1">
    <source>
        <dbReference type="EMBL" id="KAI0035664.1"/>
    </source>
</evidence>
<proteinExistence type="predicted"/>
<dbReference type="EMBL" id="MU273481">
    <property type="protein sequence ID" value="KAI0035664.1"/>
    <property type="molecule type" value="Genomic_DNA"/>
</dbReference>
<sequence length="1334" mass="149995">MDSERSQSFPSDDPTELVVFFERLAQIPLTPLYRQLHQIDSQEIYLRRFFSAARHVLVEVGACASELVWRRAAADIEASIVEPDEDEEPDPAIPQTKERLAKLEVLNAIKHWDFSMPNLDPSSRGFNVTPKFLKLAQVLKSCQPYGDTFRGLVIVRKKAVAQEMVDLIRTVEELDFLRPQLLVGRKLHQNHQAQIDLFELFEQGTCNLIIATKRAEDLDIPPATLVVRYDLFDSHLSYGYSRARTSGKESHLVHMIPRNSDIHRRRLTEIIQVTPAVEEWLHSLSAVSPGRIPPRSIRETNDPYISDSEDEDTPGSFITDPTTSGRIRLQNAVSIIYRFASTLPSDDVTFLFDYEEVDGTDDGRPQYICSVRLPSIASVRPITSPPSVSVAHTRRMACYLLCQELFQRGLLDYRLFPRPFDSAAPHATAALPPKGTNQNASGTRCYPAKSPDFWMNVLREKPERLYPTVICPTVGSGFAPVAIVTRMPLPPFSDFNLFDRGIPMRIHLRRGQGFDTNERQRHLLWRFTTRITRTIQNKPFTCEQDRTPYYLVPLHPTSKWATRFGPDGEVGNNDVWNLPTVADDISWDLVELVGDKFIMGLRTESLEALKEDMKDAVIQDRWIEFTRRYYVTAVRADLSPMSKPEAGTREETYENFLGYVAEHRQNFEGIEKEDQPMIEVTRVLPVQNLLHPAYKHVSESVKLPTKYLIPELCAKSTIPASVFRTALLIPSITHKIDALLLVKEINAMLFDNSIDEHQLLSAICAPSASMEDDYERLELLGDAYLKYLSSVYVFVTNPSQHEGALHSARLRIISNRALLINGDNAGLPPFIQAKAFVAKLWQPPNFVVQPPPQSNKKKEAEEKEKEKPEVTEVQGDGERKDEKEGDIEPGEIAEDRPMGDVQPEPPTTSTHDSPDPELPTGKRSRKKRVLDSRNVNWLGDKAVADVAEAIIGAAYKTGGREVALRASKALCIAIPRVDRWADFAKQALAPPPEVTGKLRAGTVEAIEKILGHRFMRPHLLAQALTHASIQGYEMTCYERLEFIGDAILDFTVIRHIYDRDTTLSPGALTLLKGAMVSNSALAAVCVEAQLHEHIMFESLSLANSMDAYAAKIKAKQREEYELAAQEGRLPGQYWLDVDAPKILSDVVESIIGAIYISDNFNPEGCITFYDRILKPFFDKHVTLQTLAHHPTKTLFELFQTYGCQRFEMLREQVAIEIEPGRLVTGTQCEIIVHDVVLARGEDMTSANAAKRTSIYALDALEGDAGFMTRTCDCRAQTQAKRSQKKALERALFGFDDEDIEKQASNSGSGDAMDTATAGADNDSTEVEVKAKVEE</sequence>
<accession>A0ACB8QUT2</accession>
<organism evidence="1 2">
    <name type="scientific">Vararia minispora EC-137</name>
    <dbReference type="NCBI Taxonomy" id="1314806"/>
    <lineage>
        <taxon>Eukaryota</taxon>
        <taxon>Fungi</taxon>
        <taxon>Dikarya</taxon>
        <taxon>Basidiomycota</taxon>
        <taxon>Agaricomycotina</taxon>
        <taxon>Agaricomycetes</taxon>
        <taxon>Russulales</taxon>
        <taxon>Lachnocladiaceae</taxon>
        <taxon>Vararia</taxon>
    </lineage>
</organism>
<reference evidence="1" key="1">
    <citation type="submission" date="2021-02" db="EMBL/GenBank/DDBJ databases">
        <authorList>
            <consortium name="DOE Joint Genome Institute"/>
            <person name="Ahrendt S."/>
            <person name="Looney B.P."/>
            <person name="Miyauchi S."/>
            <person name="Morin E."/>
            <person name="Drula E."/>
            <person name="Courty P.E."/>
            <person name="Chicoki N."/>
            <person name="Fauchery L."/>
            <person name="Kohler A."/>
            <person name="Kuo A."/>
            <person name="Labutti K."/>
            <person name="Pangilinan J."/>
            <person name="Lipzen A."/>
            <person name="Riley R."/>
            <person name="Andreopoulos W."/>
            <person name="He G."/>
            <person name="Johnson J."/>
            <person name="Barry K.W."/>
            <person name="Grigoriev I.V."/>
            <person name="Nagy L."/>
            <person name="Hibbett D."/>
            <person name="Henrissat B."/>
            <person name="Matheny P.B."/>
            <person name="Labbe J."/>
            <person name="Martin F."/>
        </authorList>
    </citation>
    <scope>NUCLEOTIDE SEQUENCE</scope>
    <source>
        <strain evidence="1">EC-137</strain>
    </source>
</reference>
<keyword evidence="2" id="KW-1185">Reference proteome</keyword>
<name>A0ACB8QUT2_9AGAM</name>
<comment type="caution">
    <text evidence="1">The sequence shown here is derived from an EMBL/GenBank/DDBJ whole genome shotgun (WGS) entry which is preliminary data.</text>
</comment>
<reference evidence="1" key="2">
    <citation type="journal article" date="2022" name="New Phytol.">
        <title>Evolutionary transition to the ectomycorrhizal habit in the genomes of a hyperdiverse lineage of mushroom-forming fungi.</title>
        <authorList>
            <person name="Looney B."/>
            <person name="Miyauchi S."/>
            <person name="Morin E."/>
            <person name="Drula E."/>
            <person name="Courty P.E."/>
            <person name="Kohler A."/>
            <person name="Kuo A."/>
            <person name="LaButti K."/>
            <person name="Pangilinan J."/>
            <person name="Lipzen A."/>
            <person name="Riley R."/>
            <person name="Andreopoulos W."/>
            <person name="He G."/>
            <person name="Johnson J."/>
            <person name="Nolan M."/>
            <person name="Tritt A."/>
            <person name="Barry K.W."/>
            <person name="Grigoriev I.V."/>
            <person name="Nagy L.G."/>
            <person name="Hibbett D."/>
            <person name="Henrissat B."/>
            <person name="Matheny P.B."/>
            <person name="Labbe J."/>
            <person name="Martin F.M."/>
        </authorList>
    </citation>
    <scope>NUCLEOTIDE SEQUENCE</scope>
    <source>
        <strain evidence="1">EC-137</strain>
    </source>
</reference>
<protein>
    <submittedName>
        <fullName evidence="1">Uncharacterized protein</fullName>
    </submittedName>
</protein>
<evidence type="ECO:0000313" key="2">
    <source>
        <dbReference type="Proteomes" id="UP000814128"/>
    </source>
</evidence>